<dbReference type="PATRIC" id="fig|1193502.14.peg.2001"/>
<dbReference type="EC" id="3.6.1.45" evidence="6"/>
<evidence type="ECO:0000313" key="7">
    <source>
        <dbReference type="Proteomes" id="UP000094609"/>
    </source>
</evidence>
<keyword evidence="2 6" id="KW-0378">Hydrolase</keyword>
<dbReference type="InterPro" id="IPR015797">
    <property type="entry name" value="NUDIX_hydrolase-like_dom_sf"/>
</dbReference>
<keyword evidence="7" id="KW-1185">Reference proteome</keyword>
<dbReference type="Pfam" id="PF00293">
    <property type="entry name" value="NUDIX"/>
    <property type="match status" value="1"/>
</dbReference>
<dbReference type="GO" id="GO:0008768">
    <property type="term" value="F:UDP-sugar diphosphatase activity"/>
    <property type="evidence" value="ECO:0007669"/>
    <property type="project" value="UniProtKB-EC"/>
</dbReference>
<dbReference type="GO" id="GO:0046872">
    <property type="term" value="F:metal ion binding"/>
    <property type="evidence" value="ECO:0007669"/>
    <property type="project" value="UniProtKB-KW"/>
</dbReference>
<evidence type="ECO:0000256" key="2">
    <source>
        <dbReference type="ARBA" id="ARBA00022801"/>
    </source>
</evidence>
<dbReference type="KEGG" id="shal:SHALO_1969"/>
<dbReference type="Gene3D" id="3.90.79.10">
    <property type="entry name" value="Nucleoside Triphosphate Pyrophosphohydrolase"/>
    <property type="match status" value="1"/>
</dbReference>
<dbReference type="STRING" id="1193502.SHALO_1969"/>
<dbReference type="GO" id="GO:0006753">
    <property type="term" value="P:nucleoside phosphate metabolic process"/>
    <property type="evidence" value="ECO:0007669"/>
    <property type="project" value="TreeGrafter"/>
</dbReference>
<sequence>MKHTIEVLKIEECVHSDYIKPKSMYYLHNSVEKRWDIVDTHNSVAILLYHKDLDSFVFVKQFRPSIYVKNHDGFTFELCAGIVDKDKSLIEIAKEEVLEETGYDVPLDKLQKISSFYTAVGFAGGRQTLYYAILDDTMKVNEGGGIENENIEVIYLKREETVEFMFDESIATTSGLMFALMWYFKTYEK</sequence>
<dbReference type="PANTHER" id="PTHR11839">
    <property type="entry name" value="UDP/ADP-SUGAR PYROPHOSPHATASE"/>
    <property type="match status" value="1"/>
</dbReference>
<proteinExistence type="predicted"/>
<dbReference type="PROSITE" id="PS51462">
    <property type="entry name" value="NUDIX"/>
    <property type="match status" value="1"/>
</dbReference>
<dbReference type="SUPFAM" id="SSF55811">
    <property type="entry name" value="Nudix"/>
    <property type="match status" value="1"/>
</dbReference>
<accession>A0A1D7TLA3</accession>
<evidence type="ECO:0000256" key="4">
    <source>
        <dbReference type="PIRSR" id="PIRSR604385-3"/>
    </source>
</evidence>
<feature type="binding site" evidence="3">
    <location>
        <position position="96"/>
    </location>
    <ligand>
        <name>Mg(2+)</name>
        <dbReference type="ChEBI" id="CHEBI:18420"/>
        <label>1</label>
    </ligand>
</feature>
<evidence type="ECO:0000256" key="3">
    <source>
        <dbReference type="PIRSR" id="PIRSR604385-2"/>
    </source>
</evidence>
<dbReference type="Proteomes" id="UP000094609">
    <property type="component" value="Chromosome"/>
</dbReference>
<keyword evidence="3" id="KW-0479">Metal-binding</keyword>
<feature type="domain" description="Nudix hydrolase" evidence="5">
    <location>
        <begin position="39"/>
        <end position="178"/>
    </location>
</feature>
<dbReference type="AlphaFoldDB" id="A0A1D7TLA3"/>
<protein>
    <submittedName>
        <fullName evidence="6">UDP-sugar diphosphatase</fullName>
        <ecNumber evidence="6">3.6.1.45</ecNumber>
    </submittedName>
</protein>
<evidence type="ECO:0000313" key="6">
    <source>
        <dbReference type="EMBL" id="AOO65740.1"/>
    </source>
</evidence>
<feature type="binding site" evidence="3">
    <location>
        <position position="100"/>
    </location>
    <ligand>
        <name>Mg(2+)</name>
        <dbReference type="ChEBI" id="CHEBI:18420"/>
        <label>2</label>
    </ligand>
</feature>
<feature type="binding site" evidence="3">
    <location>
        <position position="149"/>
    </location>
    <ligand>
        <name>Mg(2+)</name>
        <dbReference type="ChEBI" id="CHEBI:18420"/>
        <label>1</label>
    </ligand>
</feature>
<dbReference type="GO" id="GO:0019693">
    <property type="term" value="P:ribose phosphate metabolic process"/>
    <property type="evidence" value="ECO:0007669"/>
    <property type="project" value="TreeGrafter"/>
</dbReference>
<dbReference type="RefSeq" id="WP_069478386.1">
    <property type="nucleotide sequence ID" value="NZ_CP017111.1"/>
</dbReference>
<dbReference type="InterPro" id="IPR004385">
    <property type="entry name" value="NDP_pyrophosphatase"/>
</dbReference>
<feature type="binding site" evidence="3">
    <location>
        <position position="80"/>
    </location>
    <ligand>
        <name>Mg(2+)</name>
        <dbReference type="ChEBI" id="CHEBI:18420"/>
        <label>1</label>
    </ligand>
</feature>
<dbReference type="InterPro" id="IPR000086">
    <property type="entry name" value="NUDIX_hydrolase_dom"/>
</dbReference>
<comment type="cofactor">
    <cofactor evidence="1 3">
        <name>Mg(2+)</name>
        <dbReference type="ChEBI" id="CHEBI:18420"/>
    </cofactor>
</comment>
<dbReference type="PANTHER" id="PTHR11839:SF15">
    <property type="entry name" value="URIDINE DIPHOSPHATE GLUCOSE PYROPHOSPHATASE NUDT14"/>
    <property type="match status" value="1"/>
</dbReference>
<keyword evidence="3" id="KW-0460">Magnesium</keyword>
<organism evidence="6 7">
    <name type="scientific">Sulfurospirillum halorespirans DSM 13726</name>
    <dbReference type="NCBI Taxonomy" id="1193502"/>
    <lineage>
        <taxon>Bacteria</taxon>
        <taxon>Pseudomonadati</taxon>
        <taxon>Campylobacterota</taxon>
        <taxon>Epsilonproteobacteria</taxon>
        <taxon>Campylobacterales</taxon>
        <taxon>Sulfurospirillaceae</taxon>
        <taxon>Sulfurospirillum</taxon>
    </lineage>
</organism>
<evidence type="ECO:0000259" key="5">
    <source>
        <dbReference type="PROSITE" id="PS51462"/>
    </source>
</evidence>
<dbReference type="EMBL" id="CP017111">
    <property type="protein sequence ID" value="AOO65740.1"/>
    <property type="molecule type" value="Genomic_DNA"/>
</dbReference>
<dbReference type="CDD" id="cd18887">
    <property type="entry name" value="NUDIX_UGPPase_Nudt14"/>
    <property type="match status" value="1"/>
</dbReference>
<evidence type="ECO:0000256" key="1">
    <source>
        <dbReference type="ARBA" id="ARBA00001946"/>
    </source>
</evidence>
<reference evidence="7" key="1">
    <citation type="submission" date="2016-08" db="EMBL/GenBank/DDBJ databases">
        <title>Complete genome sequence of the organohalide-respiring Epsilonproteobacterium Sulfurospirillum halorespirans.</title>
        <authorList>
            <person name="Goris T."/>
            <person name="Zimmermann J."/>
            <person name="Schenz B."/>
            <person name="Lemos M."/>
            <person name="Hackermueller J."/>
            <person name="Diekert G."/>
        </authorList>
    </citation>
    <scope>NUCLEOTIDE SEQUENCE [LARGE SCALE GENOMIC DNA]</scope>
    <source>
        <strain>DSM 13726</strain>
        <strain evidence="7">PCE-M2</strain>
    </source>
</reference>
<dbReference type="NCBIfam" id="TIGR00052">
    <property type="entry name" value="nudix-type nucleoside diphosphatase, YffH/AdpP family"/>
    <property type="match status" value="1"/>
</dbReference>
<feature type="short sequence motif" description="Nudix box" evidence="4">
    <location>
        <begin position="81"/>
        <end position="103"/>
    </location>
</feature>
<name>A0A1D7TLA3_9BACT</name>
<gene>
    <name evidence="6" type="ORF">SHALO_1969</name>
</gene>